<dbReference type="GO" id="GO:0000974">
    <property type="term" value="C:Prp19 complex"/>
    <property type="evidence" value="ECO:0007669"/>
    <property type="project" value="TreeGrafter"/>
</dbReference>
<dbReference type="PANTHER" id="PTHR11246">
    <property type="entry name" value="PRE-MRNA SPLICING FACTOR"/>
    <property type="match status" value="1"/>
</dbReference>
<dbReference type="InterPro" id="IPR056350">
    <property type="entry name" value="HAT_Syf1_central"/>
</dbReference>
<dbReference type="OrthoDB" id="10067343at2759"/>
<dbReference type="SMART" id="SM00386">
    <property type="entry name" value="HAT"/>
    <property type="match status" value="5"/>
</dbReference>
<dbReference type="InterPro" id="IPR055430">
    <property type="entry name" value="HAT_Syf1_CNRKL1_C"/>
</dbReference>
<reference evidence="11" key="1">
    <citation type="submission" date="2021-02" db="EMBL/GenBank/DDBJ databases">
        <title>First Annotated Genome of the Yellow-green Alga Tribonema minus.</title>
        <authorList>
            <person name="Mahan K.M."/>
        </authorList>
    </citation>
    <scope>NUCLEOTIDE SEQUENCE</scope>
    <source>
        <strain evidence="11">UTEX B ZZ1240</strain>
    </source>
</reference>
<evidence type="ECO:0000259" key="8">
    <source>
        <dbReference type="Pfam" id="PF23220"/>
    </source>
</evidence>
<keyword evidence="3" id="KW-0507">mRNA processing</keyword>
<keyword evidence="6" id="KW-0508">mRNA splicing</keyword>
<feature type="domain" description="Pre-mRNA-splicing factor Syf1-like N-terminal HAT-repeats" evidence="10">
    <location>
        <begin position="20"/>
        <end position="102"/>
    </location>
</feature>
<dbReference type="Pfam" id="PF23220">
    <property type="entry name" value="HAT_Syf1_M"/>
    <property type="match status" value="1"/>
</dbReference>
<sequence>MPSEDEAGEEVQALLADATDFEYETEISRAPFRLKNWVRYLAAKTSTNRRARNILHERALKFLPTSYKLWHQYLTERLSAVEGKCITDPACQIVVNTFERALHDRIWPLYLEWAKGIGVKETAIRVYRRYLMYDPLHREQYVEYLEGKGEWEEAAHQLAICVNDESFISPEGHTRHQVDAIIRSGLTRFTDEVGRLWCKLADYYIRLGQFERARDVYEEGITTVITVRDFTMVFDAYSQFEESVLSAKMQLAEDGDSDGEDAAGTDSDTDLDDDADDVDLRLARLEHLLERRPLLISSVLLRQNPHNVHEWQKRVKLFVTAGKPADAVRTYADAVKAISPKLAVGKLCNLWIEFAKFYEEHGDMSNARTVFEKALLPTYRNVDDLASVWCAYADFELRHDCFTEALKVMQRATTGKRGWPPEAAVERRRLTGGHTAASAQKAMAESPVQDRVYKSTKVWSTYLDLEESLGTPETTRAAYDRAMELRVATPGMVLNYATFLEEHRYFEESFAVYEKGVGLFAFPYVK</sequence>
<feature type="domain" description="Pre-mRNA-splicing factor Syf1/CRNKL1-like C-terminal HAT-repeats" evidence="9">
    <location>
        <begin position="340"/>
        <end position="525"/>
    </location>
</feature>
<feature type="non-terminal residue" evidence="11">
    <location>
        <position position="1"/>
    </location>
</feature>
<dbReference type="Gene3D" id="1.25.40.430">
    <property type="match status" value="1"/>
</dbReference>
<protein>
    <recommendedName>
        <fullName evidence="13">Pre-mRNA-splicing factor SYF1</fullName>
    </recommendedName>
</protein>
<organism evidence="11 12">
    <name type="scientific">Tribonema minus</name>
    <dbReference type="NCBI Taxonomy" id="303371"/>
    <lineage>
        <taxon>Eukaryota</taxon>
        <taxon>Sar</taxon>
        <taxon>Stramenopiles</taxon>
        <taxon>Ochrophyta</taxon>
        <taxon>PX clade</taxon>
        <taxon>Xanthophyceae</taxon>
        <taxon>Tribonematales</taxon>
        <taxon>Tribonemataceae</taxon>
        <taxon>Tribonema</taxon>
    </lineage>
</organism>
<evidence type="ECO:0000256" key="1">
    <source>
        <dbReference type="ARBA" id="ARBA00004123"/>
    </source>
</evidence>
<evidence type="ECO:0000256" key="7">
    <source>
        <dbReference type="ARBA" id="ARBA00023242"/>
    </source>
</evidence>
<dbReference type="Pfam" id="PF23231">
    <property type="entry name" value="HAT_Syf1_CNRKL1_C"/>
    <property type="match status" value="1"/>
</dbReference>
<keyword evidence="7" id="KW-0539">Nucleus</keyword>
<evidence type="ECO:0008006" key="13">
    <source>
        <dbReference type="Google" id="ProtNLM"/>
    </source>
</evidence>
<name>A0A836CA78_9STRA</name>
<feature type="domain" description="Pre-mRNA-splicing factor SYF1 central HAT repeats" evidence="8">
    <location>
        <begin position="177"/>
        <end position="338"/>
    </location>
</feature>
<comment type="caution">
    <text evidence="11">The sequence shown here is derived from an EMBL/GenBank/DDBJ whole genome shotgun (WGS) entry which is preliminary data.</text>
</comment>
<evidence type="ECO:0000313" key="11">
    <source>
        <dbReference type="EMBL" id="KAG5177608.1"/>
    </source>
</evidence>
<evidence type="ECO:0000256" key="3">
    <source>
        <dbReference type="ARBA" id="ARBA00022664"/>
    </source>
</evidence>
<evidence type="ECO:0000256" key="4">
    <source>
        <dbReference type="ARBA" id="ARBA00022728"/>
    </source>
</evidence>
<evidence type="ECO:0000259" key="10">
    <source>
        <dbReference type="Pfam" id="PF23233"/>
    </source>
</evidence>
<dbReference type="SUPFAM" id="SSF48452">
    <property type="entry name" value="TPR-like"/>
    <property type="match status" value="2"/>
</dbReference>
<dbReference type="GO" id="GO:0000349">
    <property type="term" value="P:generation of catalytic spliceosome for first transesterification step"/>
    <property type="evidence" value="ECO:0007669"/>
    <property type="project" value="TreeGrafter"/>
</dbReference>
<comment type="similarity">
    <text evidence="2">Belongs to the crooked-neck family.</text>
</comment>
<evidence type="ECO:0000313" key="12">
    <source>
        <dbReference type="Proteomes" id="UP000664859"/>
    </source>
</evidence>
<dbReference type="GO" id="GO:0071007">
    <property type="term" value="C:U2-type catalytic step 2 spliceosome"/>
    <property type="evidence" value="ECO:0007669"/>
    <property type="project" value="TreeGrafter"/>
</dbReference>
<comment type="subcellular location">
    <subcellularLocation>
        <location evidence="1">Nucleus</location>
    </subcellularLocation>
</comment>
<evidence type="ECO:0000256" key="5">
    <source>
        <dbReference type="ARBA" id="ARBA00022737"/>
    </source>
</evidence>
<proteinExistence type="inferred from homology"/>
<evidence type="ECO:0000259" key="9">
    <source>
        <dbReference type="Pfam" id="PF23231"/>
    </source>
</evidence>
<accession>A0A836CA78</accession>
<dbReference type="InterPro" id="IPR055433">
    <property type="entry name" value="HAT_Syf1-like_N"/>
</dbReference>
<dbReference type="EMBL" id="JAFCMP010000523">
    <property type="protein sequence ID" value="KAG5177608.1"/>
    <property type="molecule type" value="Genomic_DNA"/>
</dbReference>
<dbReference type="Pfam" id="PF23233">
    <property type="entry name" value="HAT_Syf1_CNRKL1_N"/>
    <property type="match status" value="1"/>
</dbReference>
<dbReference type="GO" id="GO:0071014">
    <property type="term" value="C:post-mRNA release spliceosomal complex"/>
    <property type="evidence" value="ECO:0007669"/>
    <property type="project" value="TreeGrafter"/>
</dbReference>
<keyword evidence="4" id="KW-0747">Spliceosome</keyword>
<evidence type="ECO:0000256" key="2">
    <source>
        <dbReference type="ARBA" id="ARBA00008644"/>
    </source>
</evidence>
<dbReference type="AlphaFoldDB" id="A0A836CA78"/>
<evidence type="ECO:0000256" key="6">
    <source>
        <dbReference type="ARBA" id="ARBA00023187"/>
    </source>
</evidence>
<keyword evidence="5" id="KW-0677">Repeat</keyword>
<dbReference type="InterPro" id="IPR045075">
    <property type="entry name" value="Syf1-like"/>
</dbReference>
<dbReference type="FunFam" id="1.25.40.10:FF:000137">
    <property type="entry name" value="Pre-mRNA-splicing factor syf1"/>
    <property type="match status" value="1"/>
</dbReference>
<keyword evidence="12" id="KW-1185">Reference proteome</keyword>
<dbReference type="InterPro" id="IPR011990">
    <property type="entry name" value="TPR-like_helical_dom_sf"/>
</dbReference>
<dbReference type="PANTHER" id="PTHR11246:SF5">
    <property type="entry name" value="PRE-MRNA-SPLICING FACTOR SYF1"/>
    <property type="match status" value="1"/>
</dbReference>
<dbReference type="InterPro" id="IPR003107">
    <property type="entry name" value="HAT"/>
</dbReference>
<dbReference type="Proteomes" id="UP000664859">
    <property type="component" value="Unassembled WGS sequence"/>
</dbReference>
<gene>
    <name evidence="11" type="ORF">JKP88DRAFT_202283</name>
</gene>
<dbReference type="Gene3D" id="1.25.40.10">
    <property type="entry name" value="Tetratricopeptide repeat domain"/>
    <property type="match status" value="3"/>
</dbReference>